<protein>
    <submittedName>
        <fullName evidence="1">Uncharacterized protein</fullName>
    </submittedName>
</protein>
<dbReference type="PANTHER" id="PTHR46033">
    <property type="entry name" value="PROTEIN MAIN-LIKE 2"/>
    <property type="match status" value="1"/>
</dbReference>
<name>A0ABU6YPJ2_9FABA</name>
<evidence type="ECO:0000313" key="2">
    <source>
        <dbReference type="Proteomes" id="UP001341840"/>
    </source>
</evidence>
<organism evidence="1 2">
    <name type="scientific">Stylosanthes scabra</name>
    <dbReference type="NCBI Taxonomy" id="79078"/>
    <lineage>
        <taxon>Eukaryota</taxon>
        <taxon>Viridiplantae</taxon>
        <taxon>Streptophyta</taxon>
        <taxon>Embryophyta</taxon>
        <taxon>Tracheophyta</taxon>
        <taxon>Spermatophyta</taxon>
        <taxon>Magnoliopsida</taxon>
        <taxon>eudicotyledons</taxon>
        <taxon>Gunneridae</taxon>
        <taxon>Pentapetalae</taxon>
        <taxon>rosids</taxon>
        <taxon>fabids</taxon>
        <taxon>Fabales</taxon>
        <taxon>Fabaceae</taxon>
        <taxon>Papilionoideae</taxon>
        <taxon>50 kb inversion clade</taxon>
        <taxon>dalbergioids sensu lato</taxon>
        <taxon>Dalbergieae</taxon>
        <taxon>Pterocarpus clade</taxon>
        <taxon>Stylosanthes</taxon>
    </lineage>
</organism>
<dbReference type="InterPro" id="IPR044824">
    <property type="entry name" value="MAIN-like"/>
</dbReference>
<evidence type="ECO:0000313" key="1">
    <source>
        <dbReference type="EMBL" id="MED6211280.1"/>
    </source>
</evidence>
<comment type="caution">
    <text evidence="1">The sequence shown here is derived from an EMBL/GenBank/DDBJ whole genome shotgun (WGS) entry which is preliminary data.</text>
</comment>
<dbReference type="EMBL" id="JASCZI010242505">
    <property type="protein sequence ID" value="MED6211280.1"/>
    <property type="molecule type" value="Genomic_DNA"/>
</dbReference>
<dbReference type="PANTHER" id="PTHR46033:SF80">
    <property type="entry name" value="PROTEIN MAIN-LIKE 2-LIKE"/>
    <property type="match status" value="1"/>
</dbReference>
<dbReference type="Proteomes" id="UP001341840">
    <property type="component" value="Unassembled WGS sequence"/>
</dbReference>
<gene>
    <name evidence="1" type="ORF">PIB30_072196</name>
</gene>
<reference evidence="1 2" key="1">
    <citation type="journal article" date="2023" name="Plants (Basel)">
        <title>Bridging the Gap: Combining Genomics and Transcriptomics Approaches to Understand Stylosanthes scabra, an Orphan Legume from the Brazilian Caatinga.</title>
        <authorList>
            <person name="Ferreira-Neto J.R.C."/>
            <person name="da Silva M.D."/>
            <person name="Binneck E."/>
            <person name="de Melo N.F."/>
            <person name="da Silva R.H."/>
            <person name="de Melo A.L.T.M."/>
            <person name="Pandolfi V."/>
            <person name="Bustamante F.O."/>
            <person name="Brasileiro-Vidal A.C."/>
            <person name="Benko-Iseppon A.M."/>
        </authorList>
    </citation>
    <scope>NUCLEOTIDE SEQUENCE [LARGE SCALE GENOMIC DNA]</scope>
    <source>
        <tissue evidence="1">Leaves</tissue>
    </source>
</reference>
<proteinExistence type="predicted"/>
<keyword evidence="2" id="KW-1185">Reference proteome</keyword>
<accession>A0ABU6YPJ2</accession>
<sequence>MDGPQTLLITWAWERMPWIAPIPRHELGHPQVPLSNRWNRWPKCHDYRLKPVRDFRVEIDAIMSPYGFLWRPYGAWFYPTVYMKACPFPYRVMRQFGYNQTQPADSEDLGADHCIVLQGTQHHDWSDLLSKWVDKWQARE</sequence>